<evidence type="ECO:0000259" key="7">
    <source>
        <dbReference type="PROSITE" id="PS50011"/>
    </source>
</evidence>
<feature type="compositionally biased region" description="Basic and acidic residues" evidence="6">
    <location>
        <begin position="404"/>
        <end position="417"/>
    </location>
</feature>
<feature type="region of interest" description="Disordered" evidence="6">
    <location>
        <begin position="18"/>
        <end position="41"/>
    </location>
</feature>
<evidence type="ECO:0000256" key="3">
    <source>
        <dbReference type="ARBA" id="ARBA00022741"/>
    </source>
</evidence>
<keyword evidence="4" id="KW-0418">Kinase</keyword>
<keyword evidence="2" id="KW-0808">Transferase</keyword>
<dbReference type="PROSITE" id="PS50011">
    <property type="entry name" value="PROTEIN_KINASE_DOM"/>
    <property type="match status" value="1"/>
</dbReference>
<protein>
    <submittedName>
        <fullName evidence="8">Kinase-like domain-containing protein</fullName>
    </submittedName>
</protein>
<reference evidence="8 9" key="1">
    <citation type="submission" date="2024-04" db="EMBL/GenBank/DDBJ databases">
        <title>Symmetric and asymmetric DNA N6-adenine methylation regulates different biological responses in Mucorales.</title>
        <authorList>
            <consortium name="Lawrence Berkeley National Laboratory"/>
            <person name="Lax C."/>
            <person name="Mondo S.J."/>
            <person name="Osorio-Concepcion M."/>
            <person name="Muszewska A."/>
            <person name="Corrochano-Luque M."/>
            <person name="Gutierrez G."/>
            <person name="Riley R."/>
            <person name="Lipzen A."/>
            <person name="Guo J."/>
            <person name="Hundley H."/>
            <person name="Amirebrahimi M."/>
            <person name="Ng V."/>
            <person name="Lorenzo-Gutierrez D."/>
            <person name="Binder U."/>
            <person name="Yang J."/>
            <person name="Song Y."/>
            <person name="Canovas D."/>
            <person name="Navarro E."/>
            <person name="Freitag M."/>
            <person name="Gabaldon T."/>
            <person name="Grigoriev I.V."/>
            <person name="Corrochano L.M."/>
            <person name="Nicolas F.E."/>
            <person name="Garre V."/>
        </authorList>
    </citation>
    <scope>NUCLEOTIDE SEQUENCE [LARGE SCALE GENOMIC DNA]</scope>
    <source>
        <strain evidence="8 9">L51</strain>
    </source>
</reference>
<dbReference type="PANTHER" id="PTHR24058:SF17">
    <property type="entry name" value="HOMEODOMAIN INTERACTING PROTEIN KINASE, ISOFORM D"/>
    <property type="match status" value="1"/>
</dbReference>
<evidence type="ECO:0000256" key="4">
    <source>
        <dbReference type="ARBA" id="ARBA00022777"/>
    </source>
</evidence>
<keyword evidence="9" id="KW-1185">Reference proteome</keyword>
<gene>
    <name evidence="8" type="ORF">J3Q64DRAFT_1646959</name>
</gene>
<dbReference type="PROSITE" id="PS00108">
    <property type="entry name" value="PROTEIN_KINASE_ST"/>
    <property type="match status" value="1"/>
</dbReference>
<dbReference type="EMBL" id="JBCLYO010000029">
    <property type="protein sequence ID" value="KAL0076888.1"/>
    <property type="molecule type" value="Genomic_DNA"/>
</dbReference>
<organism evidence="8 9">
    <name type="scientific">Phycomyces blakesleeanus</name>
    <dbReference type="NCBI Taxonomy" id="4837"/>
    <lineage>
        <taxon>Eukaryota</taxon>
        <taxon>Fungi</taxon>
        <taxon>Fungi incertae sedis</taxon>
        <taxon>Mucoromycota</taxon>
        <taxon>Mucoromycotina</taxon>
        <taxon>Mucoromycetes</taxon>
        <taxon>Mucorales</taxon>
        <taxon>Phycomycetaceae</taxon>
        <taxon>Phycomyces</taxon>
    </lineage>
</organism>
<dbReference type="Pfam" id="PF00069">
    <property type="entry name" value="Pkinase"/>
    <property type="match status" value="1"/>
</dbReference>
<feature type="non-terminal residue" evidence="8">
    <location>
        <position position="1"/>
    </location>
</feature>
<feature type="region of interest" description="Disordered" evidence="6">
    <location>
        <begin position="392"/>
        <end position="420"/>
    </location>
</feature>
<dbReference type="InterPro" id="IPR050494">
    <property type="entry name" value="Ser_Thr_dual-spec_kinase"/>
</dbReference>
<dbReference type="Proteomes" id="UP001448207">
    <property type="component" value="Unassembled WGS sequence"/>
</dbReference>
<accession>A0ABR3AL57</accession>
<feature type="domain" description="Protein kinase" evidence="7">
    <location>
        <begin position="66"/>
        <end position="400"/>
    </location>
</feature>
<dbReference type="Gene3D" id="3.30.200.20">
    <property type="entry name" value="Phosphorylase Kinase, domain 1"/>
    <property type="match status" value="1"/>
</dbReference>
<dbReference type="InterPro" id="IPR000719">
    <property type="entry name" value="Prot_kinase_dom"/>
</dbReference>
<sequence>LKSLTVYACSTFRHRNPSYHYNRSNNPRRALTRPARPKEENVHDNENNDFILYIHDIIGNEQDGKYVVLELLGSGTFGQVAKCRDLSTNELVGIKVIKNIPSYLKQSLVEIKVLDYLKRECDPYDIHHIVRTYGSFKHKGHLCLVFELLSISLYDLLQQNSFKGLPMDTIRHICAQLLDTLCVLKQANIIHCDLKPENILLKRLHDPDIKVIDFGSSCLEKDQIYTYIQSRFYRSPEVLLGLKYTVAIDMWSFGCVMSELFLGLPIFPGNSEYDQVSRIVDALGLPPPYMIQEGKKGHIYFSKNGDGFKLRSVEEYMESQDKQEKPGKKYFKSTKLQDLIMNCPKKVSRKQIRRLVFSFDKLLFSEISGRLSFLDLLKKVLTIDPKERITPEEARQHPFIKGYKPSEPENNRRETDTSRPNNEYLQRFYASRWKEYKSKPLIREKRSPDVLPSPDEDIYDNAKYDCAKCMSSATRSCSRYDSKESKTLDEQNWCSRFNNTDTSLRYRHRL</sequence>
<name>A0ABR3AL57_PHYBL</name>
<evidence type="ECO:0000256" key="5">
    <source>
        <dbReference type="ARBA" id="ARBA00022840"/>
    </source>
</evidence>
<dbReference type="InterPro" id="IPR011009">
    <property type="entry name" value="Kinase-like_dom_sf"/>
</dbReference>
<dbReference type="Gene3D" id="1.10.510.10">
    <property type="entry name" value="Transferase(Phosphotransferase) domain 1"/>
    <property type="match status" value="1"/>
</dbReference>
<keyword evidence="1" id="KW-0723">Serine/threonine-protein kinase</keyword>
<dbReference type="SMART" id="SM00220">
    <property type="entry name" value="S_TKc"/>
    <property type="match status" value="1"/>
</dbReference>
<evidence type="ECO:0000313" key="9">
    <source>
        <dbReference type="Proteomes" id="UP001448207"/>
    </source>
</evidence>
<evidence type="ECO:0000256" key="6">
    <source>
        <dbReference type="SAM" id="MobiDB-lite"/>
    </source>
</evidence>
<dbReference type="SUPFAM" id="SSF56112">
    <property type="entry name" value="Protein kinase-like (PK-like)"/>
    <property type="match status" value="1"/>
</dbReference>
<evidence type="ECO:0000313" key="8">
    <source>
        <dbReference type="EMBL" id="KAL0076888.1"/>
    </source>
</evidence>
<proteinExistence type="predicted"/>
<evidence type="ECO:0000256" key="2">
    <source>
        <dbReference type="ARBA" id="ARBA00022679"/>
    </source>
</evidence>
<comment type="caution">
    <text evidence="8">The sequence shown here is derived from an EMBL/GenBank/DDBJ whole genome shotgun (WGS) entry which is preliminary data.</text>
</comment>
<keyword evidence="3" id="KW-0547">Nucleotide-binding</keyword>
<keyword evidence="5" id="KW-0067">ATP-binding</keyword>
<evidence type="ECO:0000256" key="1">
    <source>
        <dbReference type="ARBA" id="ARBA00022527"/>
    </source>
</evidence>
<dbReference type="PANTHER" id="PTHR24058">
    <property type="entry name" value="DUAL SPECIFICITY PROTEIN KINASE"/>
    <property type="match status" value="1"/>
</dbReference>
<dbReference type="InterPro" id="IPR008271">
    <property type="entry name" value="Ser/Thr_kinase_AS"/>
</dbReference>